<organism evidence="5 9">
    <name type="scientific">Saccharolobus solfataricus</name>
    <name type="common">Sulfolobus solfataricus</name>
    <dbReference type="NCBI Taxonomy" id="2287"/>
    <lineage>
        <taxon>Archaea</taxon>
        <taxon>Thermoproteota</taxon>
        <taxon>Thermoprotei</taxon>
        <taxon>Sulfolobales</taxon>
        <taxon>Sulfolobaceae</taxon>
        <taxon>Saccharolobus</taxon>
    </lineage>
</organism>
<dbReference type="EMBL" id="CP033241">
    <property type="protein sequence ID" value="AZF83362.1"/>
    <property type="molecule type" value="Genomic_DNA"/>
</dbReference>
<dbReference type="GO" id="GO:0008422">
    <property type="term" value="F:beta-glucosidase activity"/>
    <property type="evidence" value="ECO:0007669"/>
    <property type="project" value="TreeGrafter"/>
</dbReference>
<dbReference type="FunFam" id="3.40.50.1700:FF:000016">
    <property type="entry name" value="Periplasmic beta-glucosidase, xylosidase/arabinosidase"/>
    <property type="match status" value="1"/>
</dbReference>
<proteinExistence type="inferred from homology"/>
<evidence type="ECO:0000313" key="9">
    <source>
        <dbReference type="Proteomes" id="UP000033057"/>
    </source>
</evidence>
<feature type="domain" description="Fibronectin type III-like" evidence="3">
    <location>
        <begin position="655"/>
        <end position="724"/>
    </location>
</feature>
<evidence type="ECO:0000256" key="2">
    <source>
        <dbReference type="ARBA" id="ARBA00022801"/>
    </source>
</evidence>
<comment type="similarity">
    <text evidence="1">Belongs to the glycosyl hydrolase 3 family.</text>
</comment>
<protein>
    <submittedName>
        <fullName evidence="5">Beta-glucosidase</fullName>
    </submittedName>
</protein>
<dbReference type="FunFam" id="3.20.20.300:FF:000011">
    <property type="entry name" value="Glycosyl hydrolase"/>
    <property type="match status" value="1"/>
</dbReference>
<dbReference type="InterPro" id="IPR036962">
    <property type="entry name" value="Glyco_hydro_3_N_sf"/>
</dbReference>
<evidence type="ECO:0000313" key="13">
    <source>
        <dbReference type="Proteomes" id="UP000594632"/>
    </source>
</evidence>
<dbReference type="InterPro" id="IPR036881">
    <property type="entry name" value="Glyco_hydro_3_C_sf"/>
</dbReference>
<evidence type="ECO:0000313" key="7">
    <source>
        <dbReference type="EMBL" id="AZF83362.1"/>
    </source>
</evidence>
<dbReference type="SMR" id="A0A0E3KAQ7"/>
<dbReference type="KEGG" id="ssoa:SULA_0810"/>
<dbReference type="Gene3D" id="3.20.20.300">
    <property type="entry name" value="Glycoside hydrolase, family 3, N-terminal domain"/>
    <property type="match status" value="1"/>
</dbReference>
<dbReference type="InterPro" id="IPR002772">
    <property type="entry name" value="Glyco_hydro_3_C"/>
</dbReference>
<dbReference type="EMBL" id="CP011056">
    <property type="protein sequence ID" value="AKA75874.1"/>
    <property type="molecule type" value="Genomic_DNA"/>
</dbReference>
<evidence type="ECO:0000313" key="12">
    <source>
        <dbReference type="Proteomes" id="UP000269431"/>
    </source>
</evidence>
<evidence type="ECO:0000259" key="3">
    <source>
        <dbReference type="SMART" id="SM01217"/>
    </source>
</evidence>
<sequence>MTAIKSLLNQMSIEEKIAQLQAIPIDALMEGKEFSEEKARKYLKLGIGQITRVAGSRLGLKPKEVVKLVNKVQKFLVENTRLKIPAIIHEECLSGLMGYSSTAFPQAIGLASTWNPELLTNVASTIRSQGRLIGVNQCLSPVLDVCRDPRWGRCEETYGEDPYLVASMGLAYITGLQGETQLVATAKHFAAHGFPEGGRNIAQVHVGNRELRETFLFPFEVAVKIGKVMSIMPAYHEIDGVPCHGNPQLLTNILRQEWGFDGIVVSDYDGIRQLEAIHKVASNKMEAAILALESGVDIEFPTIDCYGEPLVTAIKEGLVSEAIIDRAVERVLRIKERLGLLDNPFVDESAVPERLDDRKSRELALKAARESIVLLKNENNMLPLSKNINKIAVIGPNANDPRNMLGDYTYTGHLNIDSGIEIVTVLQGIAKKVGEGKVLYAKGCDIAGESKEGFSEAIEIAKQADVIIAVMGEKSGLPLSWTDIPSEEEFKKYQAVTGEGNDRASLRLLGVQEELLKELYKTGKPIILVLINGRPLVLSPIINYVKAIIEAWFPGEEGGNAIADIIFGDYNPSGRLPITFPMDTGQIPLYYSRKPSSFRPYVMLHSSPLFTFGYGLSYTQFEYSNLEVTPKEVGPLSYITILLDVKNVGNMEGDEVVQLYISKSFSSVARPVKELKGFAKVHLKPGEKRRVKFALPMEALAFYDNFMRLVVEKGEYQILIGNSSENIILKDTFRIKETKPIMERRIFLSNVQIE</sequence>
<accession>A0A0E3KAQ7</accession>
<dbReference type="FunFam" id="2.60.40.10:FF:000495">
    <property type="entry name" value="Periplasmic beta-glucosidase"/>
    <property type="match status" value="1"/>
</dbReference>
<dbReference type="InterPro" id="IPR001764">
    <property type="entry name" value="Glyco_hydro_3_N"/>
</dbReference>
<dbReference type="PANTHER" id="PTHR30620">
    <property type="entry name" value="PERIPLASMIC BETA-GLUCOSIDASE-RELATED"/>
    <property type="match status" value="1"/>
</dbReference>
<evidence type="ECO:0000313" key="10">
    <source>
        <dbReference type="Proteomes" id="UP000033085"/>
    </source>
</evidence>
<evidence type="ECO:0000313" key="6">
    <source>
        <dbReference type="EMBL" id="AKA78566.1"/>
    </source>
</evidence>
<evidence type="ECO:0000313" key="11">
    <source>
        <dbReference type="Proteomes" id="UP000033106"/>
    </source>
</evidence>
<gene>
    <name evidence="8" type="ORF">HFC64_10415</name>
    <name evidence="6" type="ORF">SULA_0810</name>
    <name evidence="4" type="ORF">SULB_0812</name>
    <name evidence="5" type="ORF">SULC_0810</name>
    <name evidence="7" type="ORF">SULZ_04195</name>
</gene>
<dbReference type="EMBL" id="CP050869">
    <property type="protein sequence ID" value="QPG50162.1"/>
    <property type="molecule type" value="Genomic_DNA"/>
</dbReference>
<dbReference type="PATRIC" id="fig|2287.6.peg.856"/>
<evidence type="ECO:0000313" key="4">
    <source>
        <dbReference type="EMBL" id="AKA73176.1"/>
    </source>
</evidence>
<evidence type="ECO:0000256" key="1">
    <source>
        <dbReference type="ARBA" id="ARBA00005336"/>
    </source>
</evidence>
<reference evidence="8 13" key="4">
    <citation type="journal article" date="2020" name="Nat. Commun.">
        <title>The structures of two archaeal type IV pili illuminate evolutionary relationships.</title>
        <authorList>
            <person name="Wang F."/>
            <person name="Baquero D.P."/>
            <person name="Su Z."/>
            <person name="Beltran L.C."/>
            <person name="Prangishvili D."/>
            <person name="Krupovic M."/>
            <person name="Egelman E.H."/>
        </authorList>
    </citation>
    <scope>NUCLEOTIDE SEQUENCE [LARGE SCALE GENOMIC DNA]</scope>
    <source>
        <strain evidence="8 13">POZ149</strain>
    </source>
</reference>
<dbReference type="Gene3D" id="2.60.40.10">
    <property type="entry name" value="Immunoglobulins"/>
    <property type="match status" value="1"/>
</dbReference>
<dbReference type="RefSeq" id="WP_010924101.1">
    <property type="nucleotide sequence ID" value="NZ_CP011055.2"/>
</dbReference>
<dbReference type="KEGG" id="ssol:SULB_0812"/>
<dbReference type="InterPro" id="IPR017853">
    <property type="entry name" value="GH"/>
</dbReference>
<dbReference type="Pfam" id="PF01915">
    <property type="entry name" value="Glyco_hydro_3_C"/>
    <property type="match status" value="1"/>
</dbReference>
<dbReference type="InterPro" id="IPR051915">
    <property type="entry name" value="Cellulose_Degrad_GH3"/>
</dbReference>
<keyword evidence="2" id="KW-0378">Hydrolase</keyword>
<dbReference type="Pfam" id="PF14310">
    <property type="entry name" value="Fn3-like"/>
    <property type="match status" value="1"/>
</dbReference>
<dbReference type="Proteomes" id="UP000033106">
    <property type="component" value="Chromosome"/>
</dbReference>
<dbReference type="PRINTS" id="PR00133">
    <property type="entry name" value="GLHYDRLASE3"/>
</dbReference>
<dbReference type="KEGG" id="ssof:SULC_0810"/>
<dbReference type="InterPro" id="IPR026891">
    <property type="entry name" value="Fn3-like"/>
</dbReference>
<dbReference type="PANTHER" id="PTHR30620:SF123">
    <property type="entry name" value="BETA-XYLOSIDASE"/>
    <property type="match status" value="1"/>
</dbReference>
<dbReference type="GeneID" id="44128754"/>
<dbReference type="Proteomes" id="UP000033057">
    <property type="component" value="Chromosome"/>
</dbReference>
<dbReference type="AlphaFoldDB" id="A0A0E3KAQ7"/>
<dbReference type="SUPFAM" id="SSF52279">
    <property type="entry name" value="Beta-D-glucan exohydrolase, C-terminal domain"/>
    <property type="match status" value="1"/>
</dbReference>
<reference evidence="5" key="3">
    <citation type="submission" date="2018-10" db="EMBL/GenBank/DDBJ databases">
        <authorList>
            <person name="McCarthy S."/>
            <person name="Gradnigo J."/>
            <person name="Johnson T."/>
            <person name="Payne S."/>
            <person name="Lipzen A."/>
            <person name="Schackwitz W."/>
            <person name="Martin J."/>
            <person name="Moriyama E."/>
            <person name="Blum P."/>
        </authorList>
    </citation>
    <scope>NUCLEOTIDE SEQUENCE</scope>
    <source>
        <strain evidence="4">SARC-B</strain>
        <strain evidence="5">SARC-C</strain>
        <strain evidence="6">SULA</strain>
    </source>
</reference>
<dbReference type="Pfam" id="PF00933">
    <property type="entry name" value="Glyco_hydro_3"/>
    <property type="match status" value="1"/>
</dbReference>
<dbReference type="SMART" id="SM01217">
    <property type="entry name" value="Fn3_like"/>
    <property type="match status" value="1"/>
</dbReference>
<evidence type="ECO:0000313" key="5">
    <source>
        <dbReference type="EMBL" id="AKA75874.1"/>
    </source>
</evidence>
<dbReference type="SUPFAM" id="SSF51445">
    <property type="entry name" value="(Trans)glycosidases"/>
    <property type="match status" value="1"/>
</dbReference>
<name>A0A0E3KAQ7_SACSO</name>
<dbReference type="InterPro" id="IPR013783">
    <property type="entry name" value="Ig-like_fold"/>
</dbReference>
<reference evidence="9 10" key="1">
    <citation type="journal article" date="2015" name="Genome Announc.">
        <title>Complete Genome Sequence of Sulfolobus solfataricus Strain 98/2 and Evolved Derivatives.</title>
        <authorList>
            <person name="McCarthy S."/>
            <person name="Gradnigo J."/>
            <person name="Johnson T."/>
            <person name="Payne S."/>
            <person name="Lipzen A."/>
            <person name="Martin J."/>
            <person name="Schackwitz W."/>
            <person name="Moriyama E."/>
            <person name="Blum P."/>
        </authorList>
    </citation>
    <scope>NUCLEOTIDE SEQUENCE [LARGE SCALE GENOMIC DNA]</scope>
    <source>
        <strain evidence="9">98/2 SULC</strain>
        <strain evidence="4">SARC-B</strain>
        <strain evidence="5">SARC-C</strain>
        <strain evidence="6 11">SULA</strain>
        <strain evidence="10">SULB</strain>
    </source>
</reference>
<dbReference type="Proteomes" id="UP000033085">
    <property type="component" value="Chromosome"/>
</dbReference>
<dbReference type="EMBL" id="CP011055">
    <property type="protein sequence ID" value="AKA73176.1"/>
    <property type="molecule type" value="Genomic_DNA"/>
</dbReference>
<reference evidence="7 12" key="2">
    <citation type="journal article" date="2018" name="Proc. Natl. Acad. Sci. U.S.A.">
        <title>Nonmutational mechanism of inheritance in the Archaeon Sulfolobus solfataricus.</title>
        <authorList>
            <person name="Payne S."/>
            <person name="McCarthy S."/>
            <person name="Johnson T."/>
            <person name="North E."/>
            <person name="Blum P."/>
        </authorList>
    </citation>
    <scope>NUCLEOTIDE SEQUENCE [LARGE SCALE GENOMIC DNA]</scope>
    <source>
        <strain evidence="7 12">SUL120</strain>
    </source>
</reference>
<evidence type="ECO:0000313" key="8">
    <source>
        <dbReference type="EMBL" id="QPG50162.1"/>
    </source>
</evidence>
<dbReference type="Proteomes" id="UP000594632">
    <property type="component" value="Chromosome"/>
</dbReference>
<dbReference type="Proteomes" id="UP000269431">
    <property type="component" value="Chromosome"/>
</dbReference>
<dbReference type="Gene3D" id="3.40.50.1700">
    <property type="entry name" value="Glycoside hydrolase family 3 C-terminal domain"/>
    <property type="match status" value="1"/>
</dbReference>
<dbReference type="GO" id="GO:0009251">
    <property type="term" value="P:glucan catabolic process"/>
    <property type="evidence" value="ECO:0007669"/>
    <property type="project" value="TreeGrafter"/>
</dbReference>
<dbReference type="GeneID" id="1453053"/>
<dbReference type="EMBL" id="CP011057">
    <property type="protein sequence ID" value="AKA78566.1"/>
    <property type="molecule type" value="Genomic_DNA"/>
</dbReference>